<proteinExistence type="predicted"/>
<dbReference type="Pfam" id="PF13076">
    <property type="entry name" value="Fur_reg_FbpA"/>
    <property type="match status" value="1"/>
</dbReference>
<organism evidence="1 2">
    <name type="scientific">Heyndrickxia oleronia</name>
    <dbReference type="NCBI Taxonomy" id="38875"/>
    <lineage>
        <taxon>Bacteria</taxon>
        <taxon>Bacillati</taxon>
        <taxon>Bacillota</taxon>
        <taxon>Bacilli</taxon>
        <taxon>Bacillales</taxon>
        <taxon>Bacillaceae</taxon>
        <taxon>Heyndrickxia</taxon>
    </lineage>
</organism>
<accession>A0AAW6SZB5</accession>
<dbReference type="AlphaFoldDB" id="A0AAW6SZB5"/>
<dbReference type="GeneID" id="79866016"/>
<sequence>MTAEKELKKRDIIDQLLNKGIYKSNNKQLYELSLYDLKSIYNEIIVGKSS</sequence>
<evidence type="ECO:0000313" key="2">
    <source>
        <dbReference type="Proteomes" id="UP001159179"/>
    </source>
</evidence>
<dbReference type="RefSeq" id="WP_078111484.1">
    <property type="nucleotide sequence ID" value="NZ_BOQX01000001.1"/>
</dbReference>
<dbReference type="EMBL" id="JAROYP010000010">
    <property type="protein sequence ID" value="MDH5162653.1"/>
    <property type="molecule type" value="Genomic_DNA"/>
</dbReference>
<reference evidence="1" key="1">
    <citation type="submission" date="2023-03" db="EMBL/GenBank/DDBJ databases">
        <title>Bacterial isolates from washroom surfaces on a university campus.</title>
        <authorList>
            <person name="Holman D.B."/>
            <person name="Gzyl K.E."/>
            <person name="Taheri A.E."/>
        </authorList>
    </citation>
    <scope>NUCLEOTIDE SEQUENCE</scope>
    <source>
        <strain evidence="1">RD03</strain>
    </source>
</reference>
<protein>
    <submittedName>
        <fullName evidence="1">Fur-regulated basic protein FbpA</fullName>
    </submittedName>
</protein>
<name>A0AAW6SZB5_9BACI</name>
<evidence type="ECO:0000313" key="1">
    <source>
        <dbReference type="EMBL" id="MDH5162653.1"/>
    </source>
</evidence>
<dbReference type="Proteomes" id="UP001159179">
    <property type="component" value="Unassembled WGS sequence"/>
</dbReference>
<comment type="caution">
    <text evidence="1">The sequence shown here is derived from an EMBL/GenBank/DDBJ whole genome shotgun (WGS) entry which is preliminary data.</text>
</comment>
<dbReference type="InterPro" id="IPR025072">
    <property type="entry name" value="Fur_reg_FbpA"/>
</dbReference>
<gene>
    <name evidence="1" type="ORF">P5X88_17100</name>
</gene>